<evidence type="ECO:0000313" key="2">
    <source>
        <dbReference type="EMBL" id="MBD0836531.1"/>
    </source>
</evidence>
<sequence length="323" mass="37163">MLQRVDYKLEFERKRNIKLITPCCGKLNKDGKFVNFKGFPEAFGYCHSCGVSTVPPSLYKDDEGNEYIWNETTNNFEKHVTQLSYDSVTQSSNTLIQSCVTSEEFPSKNIKYIDYDVVRLFVENPKENNLLFYLRNTYPEDLVNSVKEMYHIGTGKDGGVVFWLINIEGNVQKAKVVYYGKDGKRTNYFKVPYKNENGYYSCLFGEHLLAFDNHKPIVLVESEKTAIVCAMELPNYRWLAYGGINGLTDTKLKPLIGEKVVIVPDMSEKAVAIMQKKLHDLKQLGIDAEIWDMTQGMSDEQLKEQGWYNCDLEDVFRGYKGLN</sequence>
<dbReference type="InterPro" id="IPR045951">
    <property type="entry name" value="DUF6371"/>
</dbReference>
<dbReference type="AlphaFoldDB" id="A0A8J6QAB7"/>
<evidence type="ECO:0000259" key="1">
    <source>
        <dbReference type="Pfam" id="PF19898"/>
    </source>
</evidence>
<reference evidence="2" key="2">
    <citation type="submission" date="2020-09" db="EMBL/GenBank/DDBJ databases">
        <authorList>
            <person name="Wu Z."/>
        </authorList>
    </citation>
    <scope>NUCLEOTIDE SEQUENCE</scope>
    <source>
        <strain evidence="2">SC17</strain>
    </source>
</reference>
<keyword evidence="3" id="KW-1185">Reference proteome</keyword>
<dbReference type="Proteomes" id="UP000602057">
    <property type="component" value="Unassembled WGS sequence"/>
</dbReference>
<accession>A0A8J6QAB7</accession>
<proteinExistence type="predicted"/>
<reference evidence="2" key="1">
    <citation type="journal article" date="2013" name="Int. J. Syst. Evol. Microbiol.">
        <title>Aestuariibaculum suncheonense gen. nov., sp. nov., a marine bacterium of the family Flavobacteriaceae isolated from a tidal flat and emended descriptions of the genera Gaetbulibacter and Tamlana.</title>
        <authorList>
            <person name="Jeong S.H."/>
            <person name="Park M.S."/>
            <person name="Jin H.M."/>
            <person name="Lee K."/>
            <person name="Park W."/>
            <person name="Jeon C.O."/>
        </authorList>
    </citation>
    <scope>NUCLEOTIDE SEQUENCE</scope>
    <source>
        <strain evidence="2">SC17</strain>
    </source>
</reference>
<dbReference type="RefSeq" id="WP_188217026.1">
    <property type="nucleotide sequence ID" value="NZ_BAABGH010000002.1"/>
</dbReference>
<protein>
    <recommendedName>
        <fullName evidence="1">DUF6371 domain-containing protein</fullName>
    </recommendedName>
</protein>
<organism evidence="2 3">
    <name type="scientific">Aestuariibaculum suncheonense</name>
    <dbReference type="NCBI Taxonomy" id="1028745"/>
    <lineage>
        <taxon>Bacteria</taxon>
        <taxon>Pseudomonadati</taxon>
        <taxon>Bacteroidota</taxon>
        <taxon>Flavobacteriia</taxon>
        <taxon>Flavobacteriales</taxon>
        <taxon>Flavobacteriaceae</taxon>
    </lineage>
</organism>
<dbReference type="Pfam" id="PF19898">
    <property type="entry name" value="DUF6371"/>
    <property type="match status" value="1"/>
</dbReference>
<dbReference type="EMBL" id="JACVXC010000006">
    <property type="protein sequence ID" value="MBD0836531.1"/>
    <property type="molecule type" value="Genomic_DNA"/>
</dbReference>
<evidence type="ECO:0000313" key="3">
    <source>
        <dbReference type="Proteomes" id="UP000602057"/>
    </source>
</evidence>
<name>A0A8J6QAB7_9FLAO</name>
<gene>
    <name evidence="2" type="ORF">ICJ84_13900</name>
</gene>
<comment type="caution">
    <text evidence="2">The sequence shown here is derived from an EMBL/GenBank/DDBJ whole genome shotgun (WGS) entry which is preliminary data.</text>
</comment>
<feature type="domain" description="DUF6371" evidence="1">
    <location>
        <begin position="128"/>
        <end position="266"/>
    </location>
</feature>